<dbReference type="InterPro" id="IPR025444">
    <property type="entry name" value="Monooxy_af470"/>
</dbReference>
<evidence type="ECO:0000313" key="1">
    <source>
        <dbReference type="EMBL" id="QVT78243.1"/>
    </source>
</evidence>
<dbReference type="Pfam" id="PF13826">
    <property type="entry name" value="Monooxy_af470-like"/>
    <property type="match status" value="1"/>
</dbReference>
<evidence type="ECO:0000313" key="2">
    <source>
        <dbReference type="Proteomes" id="UP000679307"/>
    </source>
</evidence>
<proteinExistence type="predicted"/>
<gene>
    <name evidence="1" type="ORF">ENKNEFLB_00616</name>
</gene>
<dbReference type="EMBL" id="CP075371">
    <property type="protein sequence ID" value="QVT78243.1"/>
    <property type="molecule type" value="Genomic_DNA"/>
</dbReference>
<accession>A0ABX8EHU0</accession>
<protein>
    <recommendedName>
        <fullName evidence="3">DUF4188 domain-containing protein</fullName>
    </recommendedName>
</protein>
<sequence>MSTTSTSTTTGPPAYRGAADAAPAGVLGGALSADLGEDEVVLFLIGMRVNRLRRVRSWSYVARQMPAMLRELAALPDSPLLAFRTWWSGRDVMVTQVWRSAEELGRFARDQDHPHATAWREFNRRIAASADVGIWHETYVVRADQVESLYGNMPPVGLGAAHGLVPAGTRRATAAVRRVHGAAGDHALGQLD</sequence>
<dbReference type="Proteomes" id="UP000679307">
    <property type="component" value="Chromosome"/>
</dbReference>
<evidence type="ECO:0008006" key="3">
    <source>
        <dbReference type="Google" id="ProtNLM"/>
    </source>
</evidence>
<dbReference type="RefSeq" id="WP_214057851.1">
    <property type="nucleotide sequence ID" value="NZ_BAAAHS010000016.1"/>
</dbReference>
<organism evidence="1 2">
    <name type="scientific">Nocardioides aquaticus</name>
    <dbReference type="NCBI Taxonomy" id="160826"/>
    <lineage>
        <taxon>Bacteria</taxon>
        <taxon>Bacillati</taxon>
        <taxon>Actinomycetota</taxon>
        <taxon>Actinomycetes</taxon>
        <taxon>Propionibacteriales</taxon>
        <taxon>Nocardioidaceae</taxon>
        <taxon>Nocardioides</taxon>
    </lineage>
</organism>
<name>A0ABX8EHU0_9ACTN</name>
<reference evidence="1 2" key="1">
    <citation type="submission" date="2021-05" db="EMBL/GenBank/DDBJ databases">
        <title>Complete genome of Nocardioides aquaticus KCTC 9944T isolated from meromictic and hypersaline Ekho Lake, Antarctica.</title>
        <authorList>
            <person name="Hwang K."/>
            <person name="Kim K.M."/>
            <person name="Choe H."/>
        </authorList>
    </citation>
    <scope>NUCLEOTIDE SEQUENCE [LARGE SCALE GENOMIC DNA]</scope>
    <source>
        <strain evidence="1 2">KCTC 9944</strain>
    </source>
</reference>
<keyword evidence="2" id="KW-1185">Reference proteome</keyword>